<dbReference type="Gene3D" id="3.40.50.300">
    <property type="entry name" value="P-loop containing nucleotide triphosphate hydrolases"/>
    <property type="match status" value="1"/>
</dbReference>
<evidence type="ECO:0000313" key="3">
    <source>
        <dbReference type="EMBL" id="KAF5831255.1"/>
    </source>
</evidence>
<accession>A0ABQ7G9G9</accession>
<evidence type="ECO:0000313" key="4">
    <source>
        <dbReference type="Proteomes" id="UP000815325"/>
    </source>
</evidence>
<comment type="caution">
    <text evidence="3">The sequence shown here is derived from an EMBL/GenBank/DDBJ whole genome shotgun (WGS) entry which is preliminary data.</text>
</comment>
<dbReference type="SMART" id="SM00173">
    <property type="entry name" value="RAS"/>
    <property type="match status" value="1"/>
</dbReference>
<dbReference type="SMART" id="SM00175">
    <property type="entry name" value="RAB"/>
    <property type="match status" value="1"/>
</dbReference>
<dbReference type="PRINTS" id="PR00449">
    <property type="entry name" value="RASTRNSFRMNG"/>
</dbReference>
<dbReference type="PANTHER" id="PTHR47978">
    <property type="match status" value="1"/>
</dbReference>
<dbReference type="SMART" id="SM00174">
    <property type="entry name" value="RHO"/>
    <property type="match status" value="1"/>
</dbReference>
<dbReference type="SMART" id="SM00176">
    <property type="entry name" value="RAN"/>
    <property type="match status" value="1"/>
</dbReference>
<dbReference type="PROSITE" id="PS51419">
    <property type="entry name" value="RAB"/>
    <property type="match status" value="1"/>
</dbReference>
<keyword evidence="2" id="KW-0175">Coiled coil</keyword>
<keyword evidence="1" id="KW-0547">Nucleotide-binding</keyword>
<evidence type="ECO:0000256" key="2">
    <source>
        <dbReference type="SAM" id="Coils"/>
    </source>
</evidence>
<dbReference type="InterPro" id="IPR001806">
    <property type="entry name" value="Small_GTPase"/>
</dbReference>
<dbReference type="SUPFAM" id="SSF52540">
    <property type="entry name" value="P-loop containing nucleoside triphosphate hydrolases"/>
    <property type="match status" value="1"/>
</dbReference>
<dbReference type="InterPro" id="IPR027417">
    <property type="entry name" value="P-loop_NTPase"/>
</dbReference>
<proteinExistence type="predicted"/>
<reference evidence="3" key="1">
    <citation type="submission" date="2017-08" db="EMBL/GenBank/DDBJ databases">
        <authorList>
            <person name="Polle J.E."/>
            <person name="Barry K."/>
            <person name="Cushman J."/>
            <person name="Schmutz J."/>
            <person name="Tran D."/>
            <person name="Hathwaick L.T."/>
            <person name="Yim W.C."/>
            <person name="Jenkins J."/>
            <person name="Mckie-Krisberg Z.M."/>
            <person name="Prochnik S."/>
            <person name="Lindquist E."/>
            <person name="Dockter R.B."/>
            <person name="Adam C."/>
            <person name="Molina H."/>
            <person name="Bunkerborg J."/>
            <person name="Jin E."/>
            <person name="Buchheim M."/>
            <person name="Magnuson J."/>
        </authorList>
    </citation>
    <scope>NUCLEOTIDE SEQUENCE</scope>
    <source>
        <strain evidence="3">CCAP 19/18</strain>
    </source>
</reference>
<dbReference type="EMBL" id="MU069962">
    <property type="protein sequence ID" value="KAF5831255.1"/>
    <property type="molecule type" value="Genomic_DNA"/>
</dbReference>
<dbReference type="NCBIfam" id="TIGR00231">
    <property type="entry name" value="small_GTP"/>
    <property type="match status" value="1"/>
</dbReference>
<keyword evidence="4" id="KW-1185">Reference proteome</keyword>
<dbReference type="Pfam" id="PF00071">
    <property type="entry name" value="Ras"/>
    <property type="match status" value="1"/>
</dbReference>
<protein>
    <submittedName>
        <fullName evidence="3">Rab-related GTPase</fullName>
    </submittedName>
</protein>
<gene>
    <name evidence="3" type="ORF">DUNSADRAFT_13363</name>
</gene>
<feature type="coiled-coil region" evidence="2">
    <location>
        <begin position="216"/>
        <end position="243"/>
    </location>
</feature>
<name>A0ABQ7G9G9_DUNSA</name>
<evidence type="ECO:0000256" key="1">
    <source>
        <dbReference type="ARBA" id="ARBA00022741"/>
    </source>
</evidence>
<organism evidence="3 4">
    <name type="scientific">Dunaliella salina</name>
    <name type="common">Green alga</name>
    <name type="synonym">Protococcus salinus</name>
    <dbReference type="NCBI Taxonomy" id="3046"/>
    <lineage>
        <taxon>Eukaryota</taxon>
        <taxon>Viridiplantae</taxon>
        <taxon>Chlorophyta</taxon>
        <taxon>core chlorophytes</taxon>
        <taxon>Chlorophyceae</taxon>
        <taxon>CS clade</taxon>
        <taxon>Chlamydomonadales</taxon>
        <taxon>Dunaliellaceae</taxon>
        <taxon>Dunaliella</taxon>
    </lineage>
</organism>
<sequence>MNGGSMVDQANGSAGSGPAGKELKLLTGSSAVKCILLGDSAVGKSKLVERFLLDNYKPHQLSTYALTLYDYKFKDTDGTERQIDIWDTAGQERFNSIHASYYYRAHVCIMVFDVTRKVTYKNLERWYSELQEHCKGLPTIVVANKIDVDYKVTSKSFNFAAKHKLPFFFVSASDGTNVVKIFQLAIRMGIKYQAEPKEDFYQEVLDLLGEISLDTKKDLETAVKEQEDVADKQQQEVQRAGKQ</sequence>
<dbReference type="InterPro" id="IPR005225">
    <property type="entry name" value="Small_GTP-bd"/>
</dbReference>
<dbReference type="Proteomes" id="UP000815325">
    <property type="component" value="Unassembled WGS sequence"/>
</dbReference>